<dbReference type="SUPFAM" id="SSF51182">
    <property type="entry name" value="RmlC-like cupins"/>
    <property type="match status" value="1"/>
</dbReference>
<comment type="caution">
    <text evidence="6">The sequence shown here is derived from an EMBL/GenBank/DDBJ whole genome shotgun (WGS) entry which is preliminary data.</text>
</comment>
<evidence type="ECO:0000256" key="2">
    <source>
        <dbReference type="ARBA" id="ARBA00001997"/>
    </source>
</evidence>
<comment type="function">
    <text evidence="2 5">Catalyzes the epimerization of the C3' and C5'positions of dTDP-6-deoxy-D-xylo-4-hexulose, forming dTDP-6-deoxy-L-lyxo-4-hexulose.</text>
</comment>
<comment type="catalytic activity">
    <reaction evidence="1 5">
        <text>dTDP-4-dehydro-6-deoxy-alpha-D-glucose = dTDP-4-dehydro-beta-L-rhamnose</text>
        <dbReference type="Rhea" id="RHEA:16969"/>
        <dbReference type="ChEBI" id="CHEBI:57649"/>
        <dbReference type="ChEBI" id="CHEBI:62830"/>
        <dbReference type="EC" id="5.1.3.13"/>
    </reaction>
</comment>
<dbReference type="EC" id="5.1.3.13" evidence="3 5"/>
<keyword evidence="7" id="KW-1185">Reference proteome</keyword>
<dbReference type="CDD" id="cd00438">
    <property type="entry name" value="cupin_RmlC"/>
    <property type="match status" value="1"/>
</dbReference>
<organism evidence="6 7">
    <name type="scientific">Algoriphagus jejuensis</name>
    <dbReference type="NCBI Taxonomy" id="419934"/>
    <lineage>
        <taxon>Bacteria</taxon>
        <taxon>Pseudomonadati</taxon>
        <taxon>Bacteroidota</taxon>
        <taxon>Cytophagia</taxon>
        <taxon>Cytophagales</taxon>
        <taxon>Cyclobacteriaceae</taxon>
        <taxon>Algoriphagus</taxon>
    </lineage>
</organism>
<protein>
    <recommendedName>
        <fullName evidence="4 5">dTDP-4-dehydrorhamnose 3,5-epimerase</fullName>
        <ecNumber evidence="3 5">5.1.3.13</ecNumber>
    </recommendedName>
    <alternativeName>
        <fullName evidence="5">Thymidine diphospho-4-keto-rhamnose 3,5-epimerase</fullName>
    </alternativeName>
</protein>
<proteinExistence type="inferred from homology"/>
<reference evidence="7" key="1">
    <citation type="journal article" date="2019" name="Int. J. Syst. Evol. Microbiol.">
        <title>The Global Catalogue of Microorganisms (GCM) 10K type strain sequencing project: providing services to taxonomists for standard genome sequencing and annotation.</title>
        <authorList>
            <consortium name="The Broad Institute Genomics Platform"/>
            <consortium name="The Broad Institute Genome Sequencing Center for Infectious Disease"/>
            <person name="Wu L."/>
            <person name="Ma J."/>
        </authorList>
    </citation>
    <scope>NUCLEOTIDE SEQUENCE [LARGE SCALE GENOMIC DNA]</scope>
    <source>
        <strain evidence="7">JCM 16112</strain>
    </source>
</reference>
<evidence type="ECO:0000256" key="4">
    <source>
        <dbReference type="ARBA" id="ARBA00019595"/>
    </source>
</evidence>
<evidence type="ECO:0000256" key="5">
    <source>
        <dbReference type="RuleBase" id="RU364069"/>
    </source>
</evidence>
<comment type="subunit">
    <text evidence="5">Homodimer.</text>
</comment>
<dbReference type="Gene3D" id="2.60.120.10">
    <property type="entry name" value="Jelly Rolls"/>
    <property type="match status" value="1"/>
</dbReference>
<accession>A0ABP3YGR9</accession>
<dbReference type="InterPro" id="IPR000888">
    <property type="entry name" value="RmlC-like"/>
</dbReference>
<dbReference type="Proteomes" id="UP001500469">
    <property type="component" value="Unassembled WGS sequence"/>
</dbReference>
<evidence type="ECO:0000256" key="3">
    <source>
        <dbReference type="ARBA" id="ARBA00012098"/>
    </source>
</evidence>
<gene>
    <name evidence="6" type="primary">rfbC_2</name>
    <name evidence="6" type="ORF">GCM10009119_26970</name>
</gene>
<dbReference type="PANTHER" id="PTHR21047">
    <property type="entry name" value="DTDP-6-DEOXY-D-GLUCOSE-3,5 EPIMERASE"/>
    <property type="match status" value="1"/>
</dbReference>
<dbReference type="InterPro" id="IPR011051">
    <property type="entry name" value="RmlC_Cupin_sf"/>
</dbReference>
<evidence type="ECO:0000313" key="6">
    <source>
        <dbReference type="EMBL" id="GAA0879728.1"/>
    </source>
</evidence>
<comment type="pathway">
    <text evidence="5">Carbohydrate biosynthesis; dTDP-L-rhamnose biosynthesis.</text>
</comment>
<comment type="similarity">
    <text evidence="5">Belongs to the dTDP-4-dehydrorhamnose 3,5-epimerase family.</text>
</comment>
<sequence>MYLIELEKKGDERGFFARTFCIEEFKNHGIQFVPIQSNMSSSTHKGTLRGLHYQIETEEAKLVRCPRGSIFDVVIDLRKNSESYLKISCNEISSSTNQILYIPPGCAHGFQTLEDNTEVNYLVTAFFSPANERGIRYDDPTFNISWPMQIHTISEKDKSFRDYES</sequence>
<name>A0ABP3YGR9_9BACT</name>
<evidence type="ECO:0000313" key="7">
    <source>
        <dbReference type="Proteomes" id="UP001500469"/>
    </source>
</evidence>
<dbReference type="InterPro" id="IPR014710">
    <property type="entry name" value="RmlC-like_jellyroll"/>
</dbReference>
<dbReference type="EMBL" id="BAAAFI010000031">
    <property type="protein sequence ID" value="GAA0879728.1"/>
    <property type="molecule type" value="Genomic_DNA"/>
</dbReference>
<keyword evidence="5" id="KW-0413">Isomerase</keyword>
<evidence type="ECO:0000256" key="1">
    <source>
        <dbReference type="ARBA" id="ARBA00001298"/>
    </source>
</evidence>
<dbReference type="NCBIfam" id="TIGR01221">
    <property type="entry name" value="rmlC"/>
    <property type="match status" value="1"/>
</dbReference>
<dbReference type="PANTHER" id="PTHR21047:SF2">
    <property type="entry name" value="THYMIDINE DIPHOSPHO-4-KETO-RHAMNOSE 3,5-EPIMERASE"/>
    <property type="match status" value="1"/>
</dbReference>
<dbReference type="Pfam" id="PF00908">
    <property type="entry name" value="dTDP_sugar_isom"/>
    <property type="match status" value="1"/>
</dbReference>